<reference evidence="12" key="2">
    <citation type="submission" date="2017-03" db="EMBL/GenBank/DDBJ databases">
        <title>Bacillus sp. V-88(T) DSM27956, whole genome shotgun sequencing project.</title>
        <authorList>
            <person name="Dastager S.G."/>
            <person name="Neurgaonkar P.S."/>
            <person name="Dharne M.S."/>
        </authorList>
    </citation>
    <scope>NUCLEOTIDE SEQUENCE [LARGE SCALE GENOMIC DNA]</scope>
    <source>
        <strain evidence="12">DSM 25145</strain>
    </source>
</reference>
<feature type="transmembrane region" description="Helical" evidence="7">
    <location>
        <begin position="111"/>
        <end position="130"/>
    </location>
</feature>
<evidence type="ECO:0000256" key="2">
    <source>
        <dbReference type="ARBA" id="ARBA00022448"/>
    </source>
</evidence>
<dbReference type="PANTHER" id="PTHR43744">
    <property type="entry name" value="ABC TRANSPORTER PERMEASE PROTEIN MG189-RELATED-RELATED"/>
    <property type="match status" value="1"/>
</dbReference>
<dbReference type="CDD" id="cd06261">
    <property type="entry name" value="TM_PBP2"/>
    <property type="match status" value="1"/>
</dbReference>
<feature type="transmembrane region" description="Helical" evidence="7">
    <location>
        <begin position="12"/>
        <end position="33"/>
    </location>
</feature>
<evidence type="ECO:0000313" key="11">
    <source>
        <dbReference type="Proteomes" id="UP000186385"/>
    </source>
</evidence>
<reference evidence="9" key="3">
    <citation type="submission" date="2017-03" db="EMBL/GenBank/DDBJ databases">
        <authorList>
            <person name="Dastager S.G."/>
            <person name="Neurgaonkar P.S."/>
            <person name="Dharne M.S."/>
        </authorList>
    </citation>
    <scope>NUCLEOTIDE SEQUENCE</scope>
    <source>
        <strain evidence="9">DSM 25145</strain>
    </source>
</reference>
<accession>A0A1N7AFI5</accession>
<keyword evidence="3" id="KW-1003">Cell membrane</keyword>
<dbReference type="InterPro" id="IPR035906">
    <property type="entry name" value="MetI-like_sf"/>
</dbReference>
<keyword evidence="5 7" id="KW-1133">Transmembrane helix</keyword>
<evidence type="ECO:0000313" key="10">
    <source>
        <dbReference type="EMBL" id="SIR37920.1"/>
    </source>
</evidence>
<sequence length="301" mass="33565">MTGSRKGWDDRLFDIVNYLFLTVVLLATLYPFLNVLAISLNESTDTVRGGITIFPREFTFANYQAIFEYDNLVTGFMNSTLRTVIGTVLGVFSSAMVAFTLSRGDFQGRKMFSTVLVLTLYFSGGLIPGYMLMRDLHLVDSFWVYVLPGMVNAFNIIIVRSFMDGLPFALQESAKMDGANDFAIFWRIILPLCTPVLATIALFIAVGQWNSWFDTYLYNSSNPDLTTLQFELMKILQNTTVGSTDANAFRSTQGQESTAAAVSPESIKMAISMVTIIPILIVYPFLQRFFVQGMTLGAVKS</sequence>
<dbReference type="AlphaFoldDB" id="A0A1N7AFI5"/>
<keyword evidence="4 7" id="KW-0812">Transmembrane</keyword>
<reference evidence="10 11" key="1">
    <citation type="submission" date="2017-01" db="EMBL/GenBank/DDBJ databases">
        <authorList>
            <person name="Mah S.A."/>
            <person name="Swanson W.J."/>
            <person name="Moy G.W."/>
            <person name="Vacquier V.D."/>
        </authorList>
    </citation>
    <scope>NUCLEOTIDE SEQUENCE [LARGE SCALE GENOMIC DNA]</scope>
    <source>
        <strain evidence="10 11">NIO-1016</strain>
    </source>
</reference>
<evidence type="ECO:0000256" key="6">
    <source>
        <dbReference type="ARBA" id="ARBA00023136"/>
    </source>
</evidence>
<protein>
    <submittedName>
        <fullName evidence="10">Carbohydrate ABC transporter membrane protein 2, CUT1 family</fullName>
    </submittedName>
    <submittedName>
        <fullName evidence="9">Sugar ABC transporter permease</fullName>
    </submittedName>
</protein>
<feature type="transmembrane region" description="Helical" evidence="7">
    <location>
        <begin position="80"/>
        <end position="99"/>
    </location>
</feature>
<comment type="subcellular location">
    <subcellularLocation>
        <location evidence="1">Cell membrane</location>
        <topology evidence="1">Multi-pass membrane protein</topology>
    </subcellularLocation>
</comment>
<evidence type="ECO:0000256" key="3">
    <source>
        <dbReference type="ARBA" id="ARBA00022475"/>
    </source>
</evidence>
<keyword evidence="6 7" id="KW-0472">Membrane</keyword>
<evidence type="ECO:0000256" key="1">
    <source>
        <dbReference type="ARBA" id="ARBA00004651"/>
    </source>
</evidence>
<evidence type="ECO:0000313" key="9">
    <source>
        <dbReference type="EMBL" id="OXS75805.1"/>
    </source>
</evidence>
<feature type="transmembrane region" description="Helical" evidence="7">
    <location>
        <begin position="184"/>
        <end position="206"/>
    </location>
</feature>
<evidence type="ECO:0000256" key="4">
    <source>
        <dbReference type="ARBA" id="ARBA00022692"/>
    </source>
</evidence>
<dbReference type="InterPro" id="IPR000515">
    <property type="entry name" value="MetI-like"/>
</dbReference>
<gene>
    <name evidence="9" type="ORF">B1B05_14855</name>
    <name evidence="10" type="ORF">SAMN05443094_107192</name>
</gene>
<dbReference type="EMBL" id="MWSK01000007">
    <property type="protein sequence ID" value="OXS75805.1"/>
    <property type="molecule type" value="Genomic_DNA"/>
</dbReference>
<dbReference type="EMBL" id="FTLX01000007">
    <property type="protein sequence ID" value="SIR37920.1"/>
    <property type="molecule type" value="Genomic_DNA"/>
</dbReference>
<dbReference type="GO" id="GO:0005886">
    <property type="term" value="C:plasma membrane"/>
    <property type="evidence" value="ECO:0007669"/>
    <property type="project" value="UniProtKB-SubCell"/>
</dbReference>
<evidence type="ECO:0000256" key="7">
    <source>
        <dbReference type="SAM" id="Phobius"/>
    </source>
</evidence>
<name>A0A1N7AFI5_9BACI</name>
<evidence type="ECO:0000259" key="8">
    <source>
        <dbReference type="PROSITE" id="PS50928"/>
    </source>
</evidence>
<dbReference type="STRING" id="1017273.SAMN05443094_107192"/>
<dbReference type="RefSeq" id="WP_045852219.1">
    <property type="nucleotide sequence ID" value="NZ_FTLX01000007.1"/>
</dbReference>
<proteinExistence type="predicted"/>
<feature type="domain" description="ABC transmembrane type-1" evidence="8">
    <location>
        <begin position="76"/>
        <end position="286"/>
    </location>
</feature>
<dbReference type="OrthoDB" id="9810086at2"/>
<dbReference type="PROSITE" id="PS50928">
    <property type="entry name" value="ABC_TM1"/>
    <property type="match status" value="1"/>
</dbReference>
<dbReference type="GO" id="GO:0055085">
    <property type="term" value="P:transmembrane transport"/>
    <property type="evidence" value="ECO:0007669"/>
    <property type="project" value="InterPro"/>
</dbReference>
<dbReference type="SUPFAM" id="SSF161098">
    <property type="entry name" value="MetI-like"/>
    <property type="match status" value="1"/>
</dbReference>
<dbReference type="Gene3D" id="1.10.3720.10">
    <property type="entry name" value="MetI-like"/>
    <property type="match status" value="1"/>
</dbReference>
<evidence type="ECO:0000313" key="12">
    <source>
        <dbReference type="Proteomes" id="UP000215545"/>
    </source>
</evidence>
<dbReference type="Proteomes" id="UP000215545">
    <property type="component" value="Unassembled WGS sequence"/>
</dbReference>
<organism evidence="10 11">
    <name type="scientific">Domibacillus enclensis</name>
    <dbReference type="NCBI Taxonomy" id="1017273"/>
    <lineage>
        <taxon>Bacteria</taxon>
        <taxon>Bacillati</taxon>
        <taxon>Bacillota</taxon>
        <taxon>Bacilli</taxon>
        <taxon>Bacillales</taxon>
        <taxon>Bacillaceae</taxon>
        <taxon>Domibacillus</taxon>
    </lineage>
</organism>
<evidence type="ECO:0000256" key="5">
    <source>
        <dbReference type="ARBA" id="ARBA00022989"/>
    </source>
</evidence>
<feature type="transmembrane region" description="Helical" evidence="7">
    <location>
        <begin position="142"/>
        <end position="163"/>
    </location>
</feature>
<keyword evidence="2" id="KW-0813">Transport</keyword>
<dbReference type="PANTHER" id="PTHR43744:SF9">
    <property type="entry name" value="POLYGALACTURONAN_RHAMNOGALACTURONAN TRANSPORT SYSTEM PERMEASE PROTEIN YTCP"/>
    <property type="match status" value="1"/>
</dbReference>
<dbReference type="Proteomes" id="UP000186385">
    <property type="component" value="Unassembled WGS sequence"/>
</dbReference>
<keyword evidence="12" id="KW-1185">Reference proteome</keyword>
<feature type="transmembrane region" description="Helical" evidence="7">
    <location>
        <begin position="267"/>
        <end position="286"/>
    </location>
</feature>